<keyword evidence="2" id="KW-1185">Reference proteome</keyword>
<sequence length="49" mass="5397">MGGYILILQATPERCLDAMDVAMMVVIVPADIHETYRNQPGQIAKKPVV</sequence>
<dbReference type="AlphaFoldDB" id="A0A8T1RKJ3"/>
<gene>
    <name evidence="1" type="ORF">CIPAW_01G093300</name>
</gene>
<proteinExistence type="predicted"/>
<protein>
    <submittedName>
        <fullName evidence="1">Uncharacterized protein</fullName>
    </submittedName>
</protein>
<accession>A0A8T1RKJ3</accession>
<dbReference type="EMBL" id="CM031809">
    <property type="protein sequence ID" value="KAG6667324.1"/>
    <property type="molecule type" value="Genomic_DNA"/>
</dbReference>
<organism evidence="1 2">
    <name type="scientific">Carya illinoinensis</name>
    <name type="common">Pecan</name>
    <dbReference type="NCBI Taxonomy" id="32201"/>
    <lineage>
        <taxon>Eukaryota</taxon>
        <taxon>Viridiplantae</taxon>
        <taxon>Streptophyta</taxon>
        <taxon>Embryophyta</taxon>
        <taxon>Tracheophyta</taxon>
        <taxon>Spermatophyta</taxon>
        <taxon>Magnoliopsida</taxon>
        <taxon>eudicotyledons</taxon>
        <taxon>Gunneridae</taxon>
        <taxon>Pentapetalae</taxon>
        <taxon>rosids</taxon>
        <taxon>fabids</taxon>
        <taxon>Fagales</taxon>
        <taxon>Juglandaceae</taxon>
        <taxon>Carya</taxon>
    </lineage>
</organism>
<name>A0A8T1RKJ3_CARIL</name>
<dbReference type="Proteomes" id="UP000811609">
    <property type="component" value="Chromosome 1"/>
</dbReference>
<evidence type="ECO:0000313" key="1">
    <source>
        <dbReference type="EMBL" id="KAG6667324.1"/>
    </source>
</evidence>
<reference evidence="1" key="1">
    <citation type="submission" date="2020-12" db="EMBL/GenBank/DDBJ databases">
        <title>WGS assembly of Carya illinoinensis cv. Pawnee.</title>
        <authorList>
            <person name="Platts A."/>
            <person name="Shu S."/>
            <person name="Wright S."/>
            <person name="Barry K."/>
            <person name="Edger P."/>
            <person name="Pires J.C."/>
            <person name="Schmutz J."/>
        </authorList>
    </citation>
    <scope>NUCLEOTIDE SEQUENCE</scope>
    <source>
        <tissue evidence="1">Leaf</tissue>
    </source>
</reference>
<evidence type="ECO:0000313" key="2">
    <source>
        <dbReference type="Proteomes" id="UP000811609"/>
    </source>
</evidence>
<comment type="caution">
    <text evidence="1">The sequence shown here is derived from an EMBL/GenBank/DDBJ whole genome shotgun (WGS) entry which is preliminary data.</text>
</comment>